<name>A0AAU2JS15_9ACTN</name>
<dbReference type="InterPro" id="IPR005509">
    <property type="entry name" value="AfsA_hotdog_dom"/>
</dbReference>
<dbReference type="EMBL" id="CP108264">
    <property type="protein sequence ID" value="WTU74536.1"/>
    <property type="molecule type" value="Genomic_DNA"/>
</dbReference>
<feature type="region of interest" description="Disordered" evidence="1">
    <location>
        <begin position="170"/>
        <end position="191"/>
    </location>
</feature>
<evidence type="ECO:0000259" key="2">
    <source>
        <dbReference type="Pfam" id="PF03756"/>
    </source>
</evidence>
<reference evidence="3" key="1">
    <citation type="submission" date="2022-10" db="EMBL/GenBank/DDBJ databases">
        <title>The complete genomes of actinobacterial strains from the NBC collection.</title>
        <authorList>
            <person name="Joergensen T.S."/>
            <person name="Alvarez Arevalo M."/>
            <person name="Sterndorff E.B."/>
            <person name="Faurdal D."/>
            <person name="Vuksanovic O."/>
            <person name="Mourched A.-S."/>
            <person name="Charusanti P."/>
            <person name="Shaw S."/>
            <person name="Blin K."/>
            <person name="Weber T."/>
        </authorList>
    </citation>
    <scope>NUCLEOTIDE SEQUENCE</scope>
    <source>
        <strain evidence="3">NBC_00049</strain>
    </source>
</reference>
<dbReference type="GO" id="GO:0016740">
    <property type="term" value="F:transferase activity"/>
    <property type="evidence" value="ECO:0007669"/>
    <property type="project" value="InterPro"/>
</dbReference>
<protein>
    <recommendedName>
        <fullName evidence="2">A-factor biosynthesis hotdog domain-containing protein</fullName>
    </recommendedName>
</protein>
<dbReference type="InterPro" id="IPR047757">
    <property type="entry name" value="AfsA-like"/>
</dbReference>
<evidence type="ECO:0000313" key="3">
    <source>
        <dbReference type="EMBL" id="WTU74536.1"/>
    </source>
</evidence>
<feature type="domain" description="A-factor biosynthesis hotdog" evidence="2">
    <location>
        <begin position="179"/>
        <end position="262"/>
    </location>
</feature>
<organism evidence="3">
    <name type="scientific">Streptomyces sp. NBC_00049</name>
    <dbReference type="NCBI Taxonomy" id="2903617"/>
    <lineage>
        <taxon>Bacteria</taxon>
        <taxon>Bacillati</taxon>
        <taxon>Actinomycetota</taxon>
        <taxon>Actinomycetes</taxon>
        <taxon>Kitasatosporales</taxon>
        <taxon>Streptomycetaceae</taxon>
        <taxon>Streptomyces</taxon>
    </lineage>
</organism>
<dbReference type="Pfam" id="PF03756">
    <property type="entry name" value="AfsA"/>
    <property type="match status" value="2"/>
</dbReference>
<feature type="domain" description="A-factor biosynthesis hotdog" evidence="2">
    <location>
        <begin position="9"/>
        <end position="124"/>
    </location>
</feature>
<proteinExistence type="predicted"/>
<sequence>MTSTDAKLYVGKEDLSEALVTGWRRISDTVQTVTVEWPDHHTFYTPIPGSYSPLLFTESVRQALALVCRTSYGIPATHRMGWARLRSETEPAALRTTGVPVRAEFRVTHSSVTRRKLGSVHFVAHVEGTVGTLRAGSAEIHYSAHPAAIYDRLRGPYAEAAHAFAQAPAPTTPLPARRVGRTDPHDVVLSPTDAPDRFRLRVDTTHPVLFDHPHDHIPGMVLLEAAGQAALATSPYPATATAFDTHFDRYVEFDAPCLLTAAPSPAGRGTRVTAHQHGHRVFTSEVTLTPTP</sequence>
<accession>A0AAU2JS15</accession>
<dbReference type="AlphaFoldDB" id="A0AAU2JS15"/>
<evidence type="ECO:0000256" key="1">
    <source>
        <dbReference type="SAM" id="MobiDB-lite"/>
    </source>
</evidence>
<dbReference type="NCBIfam" id="NF041195">
    <property type="entry name" value="ScbA_BarX_GamBu"/>
    <property type="match status" value="1"/>
</dbReference>
<gene>
    <name evidence="3" type="ORF">OG327_15060</name>
</gene>